<keyword evidence="3 8" id="KW-0312">Gluconeogenesis</keyword>
<keyword evidence="11" id="KW-1185">Reference proteome</keyword>
<evidence type="ECO:0000256" key="4">
    <source>
        <dbReference type="ARBA" id="ARBA00022490"/>
    </source>
</evidence>
<dbReference type="PROSITE" id="PS00765">
    <property type="entry name" value="P_GLUCOSE_ISOMERASE_1"/>
    <property type="match status" value="1"/>
</dbReference>
<protein>
    <recommendedName>
        <fullName evidence="8">Glucose-6-phosphate isomerase</fullName>
        <shortName evidence="8">GPI</shortName>
        <ecNumber evidence="8">5.3.1.9</ecNumber>
    </recommendedName>
    <alternativeName>
        <fullName evidence="8">Phosphoglucose isomerase</fullName>
        <shortName evidence="8">PGI</shortName>
    </alternativeName>
    <alternativeName>
        <fullName evidence="8">Phosphohexose isomerase</fullName>
        <shortName evidence="8">PHI</shortName>
    </alternativeName>
</protein>
<evidence type="ECO:0000256" key="8">
    <source>
        <dbReference type="HAMAP-Rule" id="MF_00473"/>
    </source>
</evidence>
<dbReference type="NCBIfam" id="NF001211">
    <property type="entry name" value="PRK00179.1"/>
    <property type="match status" value="1"/>
</dbReference>
<comment type="caution">
    <text evidence="10">The sequence shown here is derived from an EMBL/GenBank/DDBJ whole genome shotgun (WGS) entry which is preliminary data.</text>
</comment>
<dbReference type="HAMAP" id="MF_00473">
    <property type="entry name" value="G6P_isomerase"/>
    <property type="match status" value="1"/>
</dbReference>
<comment type="pathway">
    <text evidence="1 8 9">Carbohydrate degradation; glycolysis; D-glyceraldehyde 3-phosphate and glycerone phosphate from D-glucose: step 2/4.</text>
</comment>
<feature type="active site" evidence="8">
    <location>
        <position position="426"/>
    </location>
</feature>
<dbReference type="InterPro" id="IPR018189">
    <property type="entry name" value="Phosphoglucose_isomerase_CS"/>
</dbReference>
<dbReference type="GO" id="GO:0006094">
    <property type="term" value="P:gluconeogenesis"/>
    <property type="evidence" value="ECO:0007669"/>
    <property type="project" value="UniProtKB-UniRule"/>
</dbReference>
<keyword evidence="6 8" id="KW-0413">Isomerase</keyword>
<dbReference type="PANTHER" id="PTHR11469">
    <property type="entry name" value="GLUCOSE-6-PHOSPHATE ISOMERASE"/>
    <property type="match status" value="1"/>
</dbReference>
<dbReference type="UniPathway" id="UPA00109">
    <property type="reaction ID" value="UER00181"/>
</dbReference>
<dbReference type="GO" id="GO:0005829">
    <property type="term" value="C:cytosol"/>
    <property type="evidence" value="ECO:0007669"/>
    <property type="project" value="TreeGrafter"/>
</dbReference>
<dbReference type="GO" id="GO:0006096">
    <property type="term" value="P:glycolytic process"/>
    <property type="evidence" value="ECO:0007669"/>
    <property type="project" value="UniProtKB-UniRule"/>
</dbReference>
<dbReference type="SUPFAM" id="SSF53697">
    <property type="entry name" value="SIS domain"/>
    <property type="match status" value="1"/>
</dbReference>
<dbReference type="AlphaFoldDB" id="A0A318JPS3"/>
<feature type="active site" description="Proton donor" evidence="8">
    <location>
        <position position="395"/>
    </location>
</feature>
<dbReference type="InterPro" id="IPR046348">
    <property type="entry name" value="SIS_dom_sf"/>
</dbReference>
<dbReference type="CDD" id="cd05015">
    <property type="entry name" value="SIS_PGI_1"/>
    <property type="match status" value="1"/>
</dbReference>
<comment type="subcellular location">
    <subcellularLocation>
        <location evidence="8">Cytoplasm</location>
    </subcellularLocation>
</comment>
<dbReference type="InterPro" id="IPR023096">
    <property type="entry name" value="G6P_Isomerase_C"/>
</dbReference>
<reference evidence="10 11" key="1">
    <citation type="submission" date="2018-05" db="EMBL/GenBank/DDBJ databases">
        <title>Genomic Encyclopedia of Type Strains, Phase IV (KMG-IV): sequencing the most valuable type-strain genomes for metagenomic binning, comparative biology and taxonomic classification.</title>
        <authorList>
            <person name="Goeker M."/>
        </authorList>
    </citation>
    <scope>NUCLEOTIDE SEQUENCE [LARGE SCALE GENOMIC DNA]</scope>
    <source>
        <strain evidence="10 11">DSM 25134</strain>
    </source>
</reference>
<evidence type="ECO:0000313" key="11">
    <source>
        <dbReference type="Proteomes" id="UP000248395"/>
    </source>
</evidence>
<evidence type="ECO:0000256" key="3">
    <source>
        <dbReference type="ARBA" id="ARBA00022432"/>
    </source>
</evidence>
<dbReference type="FunFam" id="3.40.50.10490:FF:000018">
    <property type="entry name" value="Glucose-6-phosphate isomerase"/>
    <property type="match status" value="1"/>
</dbReference>
<comment type="pathway">
    <text evidence="8">Carbohydrate biosynthesis; gluconeogenesis.</text>
</comment>
<evidence type="ECO:0000256" key="7">
    <source>
        <dbReference type="ARBA" id="ARBA00029321"/>
    </source>
</evidence>
<evidence type="ECO:0000256" key="1">
    <source>
        <dbReference type="ARBA" id="ARBA00004926"/>
    </source>
</evidence>
<dbReference type="Gene3D" id="3.40.50.10490">
    <property type="entry name" value="Glucose-6-phosphate isomerase like protein, domain 1"/>
    <property type="match status" value="2"/>
</dbReference>
<dbReference type="InterPro" id="IPR035476">
    <property type="entry name" value="SIS_PGI_1"/>
</dbReference>
<dbReference type="GO" id="GO:0004347">
    <property type="term" value="F:glucose-6-phosphate isomerase activity"/>
    <property type="evidence" value="ECO:0007669"/>
    <property type="project" value="UniProtKB-UniRule"/>
</dbReference>
<dbReference type="EMBL" id="QJKC01000002">
    <property type="protein sequence ID" value="PXX50399.1"/>
    <property type="molecule type" value="Genomic_DNA"/>
</dbReference>
<dbReference type="GO" id="GO:0097367">
    <property type="term" value="F:carbohydrate derivative binding"/>
    <property type="evidence" value="ECO:0007669"/>
    <property type="project" value="InterPro"/>
</dbReference>
<dbReference type="GO" id="GO:0051156">
    <property type="term" value="P:glucose 6-phosphate metabolic process"/>
    <property type="evidence" value="ECO:0007669"/>
    <property type="project" value="TreeGrafter"/>
</dbReference>
<dbReference type="Proteomes" id="UP000248395">
    <property type="component" value="Unassembled WGS sequence"/>
</dbReference>
<evidence type="ECO:0000313" key="10">
    <source>
        <dbReference type="EMBL" id="PXX50399.1"/>
    </source>
</evidence>
<dbReference type="FunFam" id="1.10.1390.10:FF:000001">
    <property type="entry name" value="Glucose-6-phosphate isomerase"/>
    <property type="match status" value="1"/>
</dbReference>
<evidence type="ECO:0000256" key="2">
    <source>
        <dbReference type="ARBA" id="ARBA00006604"/>
    </source>
</evidence>
<dbReference type="Pfam" id="PF00342">
    <property type="entry name" value="PGI"/>
    <property type="match status" value="1"/>
</dbReference>
<dbReference type="InterPro" id="IPR001672">
    <property type="entry name" value="G6P_Isomerase"/>
</dbReference>
<organism evidence="10 11">
    <name type="scientific">Aquitalea magnusonii</name>
    <dbReference type="NCBI Taxonomy" id="332411"/>
    <lineage>
        <taxon>Bacteria</taxon>
        <taxon>Pseudomonadati</taxon>
        <taxon>Pseudomonadota</taxon>
        <taxon>Betaproteobacteria</taxon>
        <taxon>Neisseriales</taxon>
        <taxon>Chromobacteriaceae</taxon>
        <taxon>Aquitalea</taxon>
    </lineage>
</organism>
<dbReference type="GO" id="GO:0048029">
    <property type="term" value="F:monosaccharide binding"/>
    <property type="evidence" value="ECO:0007669"/>
    <property type="project" value="TreeGrafter"/>
</dbReference>
<dbReference type="PRINTS" id="PR00662">
    <property type="entry name" value="G6PISOMERASE"/>
</dbReference>
<comment type="catalytic activity">
    <reaction evidence="7 8 9">
        <text>alpha-D-glucose 6-phosphate = beta-D-fructose 6-phosphate</text>
        <dbReference type="Rhea" id="RHEA:11816"/>
        <dbReference type="ChEBI" id="CHEBI:57634"/>
        <dbReference type="ChEBI" id="CHEBI:58225"/>
        <dbReference type="EC" id="5.3.1.9"/>
    </reaction>
</comment>
<evidence type="ECO:0000256" key="9">
    <source>
        <dbReference type="RuleBase" id="RU000612"/>
    </source>
</evidence>
<dbReference type="PANTHER" id="PTHR11469:SF1">
    <property type="entry name" value="GLUCOSE-6-PHOSPHATE ISOMERASE"/>
    <property type="match status" value="1"/>
</dbReference>
<dbReference type="CDD" id="cd05016">
    <property type="entry name" value="SIS_PGI_2"/>
    <property type="match status" value="1"/>
</dbReference>
<gene>
    <name evidence="8" type="primary">pgi</name>
    <name evidence="10" type="ORF">DFR38_10246</name>
</gene>
<dbReference type="PROSITE" id="PS51463">
    <property type="entry name" value="P_GLUCOSE_ISOMERASE_3"/>
    <property type="match status" value="1"/>
</dbReference>
<accession>A0A318JPS3</accession>
<name>A0A318JPS3_9NEIS</name>
<keyword evidence="5 8" id="KW-0324">Glycolysis</keyword>
<comment type="function">
    <text evidence="8">Catalyzes the reversible isomerization of glucose-6-phosphate to fructose-6-phosphate.</text>
</comment>
<evidence type="ECO:0000256" key="6">
    <source>
        <dbReference type="ARBA" id="ARBA00023235"/>
    </source>
</evidence>
<dbReference type="InterPro" id="IPR035482">
    <property type="entry name" value="SIS_PGI_2"/>
</dbReference>
<dbReference type="EC" id="5.3.1.9" evidence="8"/>
<feature type="active site" evidence="8">
    <location>
        <position position="552"/>
    </location>
</feature>
<evidence type="ECO:0000256" key="5">
    <source>
        <dbReference type="ARBA" id="ARBA00023152"/>
    </source>
</evidence>
<sequence length="588" mass="65421">MHSAKGTPVPFILASPATGGGVNKAQSNSIFECSHFTIMFDDSKTGINHSPVWAKLHQHQRATRFMQMRELFLADAQRFQRFSLRLDGLLLDYSKNRITERTLELLIDLAHEAELPDWMQRMRCGERINVSERRAVLHTALRLPQSASLVVDGQDVVPEVHAVLQRMRVFSDKVRSGQWLGYTGQPIRDVVNLGIGGSDLGPLVVKEALAAYAHPGLKVHFVSNVDGQHIARTLEQLDPATTLFVVASKSFTTPETLLNAEAAKAWFLQAASQGDIARHFVAVSTNAPAVQAFGIDTEHMFGFWDWVGGRYSVWSAIGLPVMLAVGYDCFRQFLDGAHAMDEHFFHAPLAQNMPVLLALIGIWYNTFYQAHTHAIMPYDHGLRRLPAHIQQLDMESNGKRVGRFGAPLDFDTGPVIWGEEGANSQHAFFQLLHQGTRLVPCDFIVPMNSHYGLEQQHRVLVANCLAQSEALMRGKSEAEVMAELPDMPGEELDMLLPQKLFPGNQPSNTIALDKVTPRTLGMLLALYEHKVFVQGVIWGINSFDQWGVEYGKQLARRILPELDAAAAAPAAHDSSTRGLIEYFRSVHG</sequence>
<comment type="similarity">
    <text evidence="2 8 9">Belongs to the GPI family.</text>
</comment>
<dbReference type="PROSITE" id="PS00174">
    <property type="entry name" value="P_GLUCOSE_ISOMERASE_2"/>
    <property type="match status" value="1"/>
</dbReference>
<dbReference type="UniPathway" id="UPA00138"/>
<keyword evidence="4 8" id="KW-0963">Cytoplasm</keyword>
<proteinExistence type="inferred from homology"/>
<dbReference type="Gene3D" id="1.10.1390.10">
    <property type="match status" value="1"/>
</dbReference>